<dbReference type="PATRIC" id="fig|864069.3.peg.2509"/>
<organism evidence="1 2">
    <name type="scientific">Microvirga lotononidis</name>
    <dbReference type="NCBI Taxonomy" id="864069"/>
    <lineage>
        <taxon>Bacteria</taxon>
        <taxon>Pseudomonadati</taxon>
        <taxon>Pseudomonadota</taxon>
        <taxon>Alphaproteobacteria</taxon>
        <taxon>Hyphomicrobiales</taxon>
        <taxon>Methylobacteriaceae</taxon>
        <taxon>Microvirga</taxon>
    </lineage>
</organism>
<evidence type="ECO:0000313" key="2">
    <source>
        <dbReference type="Proteomes" id="UP000003947"/>
    </source>
</evidence>
<keyword evidence="2" id="KW-1185">Reference proteome</keyword>
<proteinExistence type="predicted"/>
<evidence type="ECO:0000313" key="1">
    <source>
        <dbReference type="EMBL" id="EIM28665.1"/>
    </source>
</evidence>
<sequence>MTFRIWHDESIVFAKSNIGKSNITNLPNGGYVVSWSDSTEGRVYFQQYDGAGQMVGTRTAVETAGDRQYDPEIQAYGSEGDFVVSWQESAGSNLWSVKSRVFKADGTIKQTQTLASGLSIGDWDRPAVASRSDGGFVTVYRTGTGVSFAVHNSDGEILSNQPVTSVSAAQYVDVAIVNDNQFVVKALLVSV</sequence>
<accession>I4YXH3</accession>
<dbReference type="Proteomes" id="UP000003947">
    <property type="component" value="Unassembled WGS sequence"/>
</dbReference>
<name>I4YXH3_9HYPH</name>
<protein>
    <submittedName>
        <fullName evidence="1">Uncharacterized protein</fullName>
    </submittedName>
</protein>
<dbReference type="RefSeq" id="WP_009491291.1">
    <property type="nucleotide sequence ID" value="NZ_CP141048.1"/>
</dbReference>
<dbReference type="STRING" id="864069.MicloDRAFT_00023080"/>
<dbReference type="EMBL" id="JH660642">
    <property type="protein sequence ID" value="EIM28665.1"/>
    <property type="molecule type" value="Genomic_DNA"/>
</dbReference>
<dbReference type="AlphaFoldDB" id="I4YXH3"/>
<dbReference type="OrthoDB" id="9773411at2"/>
<dbReference type="HOGENOM" id="CLU_1420032_0_0_5"/>
<reference evidence="1 2" key="1">
    <citation type="submission" date="2012-02" db="EMBL/GenBank/DDBJ databases">
        <title>Improved High-Quality Draft sequence of Microvirga sp. WSM3557.</title>
        <authorList>
            <consortium name="US DOE Joint Genome Institute"/>
            <person name="Lucas S."/>
            <person name="Han J."/>
            <person name="Lapidus A."/>
            <person name="Cheng J.-F."/>
            <person name="Goodwin L."/>
            <person name="Pitluck S."/>
            <person name="Peters L."/>
            <person name="Zhang X."/>
            <person name="Detter J.C."/>
            <person name="Han C."/>
            <person name="Tapia R."/>
            <person name="Land M."/>
            <person name="Hauser L."/>
            <person name="Kyrpides N."/>
            <person name="Ivanova N."/>
            <person name="Pagani I."/>
            <person name="Brau L."/>
            <person name="Yates R."/>
            <person name="O'Hara G."/>
            <person name="Rui T."/>
            <person name="Howieson J."/>
            <person name="Reeve W."/>
            <person name="Woyke T."/>
        </authorList>
    </citation>
    <scope>NUCLEOTIDE SEQUENCE [LARGE SCALE GENOMIC DNA]</scope>
    <source>
        <strain evidence="1 2">WSM3557</strain>
    </source>
</reference>
<gene>
    <name evidence="1" type="ORF">MicloDRAFT_00023080</name>
</gene>